<dbReference type="EnsemblMetazoa" id="HelroT183060">
    <property type="protein sequence ID" value="HelroP183060"/>
    <property type="gene ID" value="HelroG183060"/>
</dbReference>
<dbReference type="EMBL" id="AMQM01008555">
    <property type="status" value="NOT_ANNOTATED_CDS"/>
    <property type="molecule type" value="Genomic_DNA"/>
</dbReference>
<name>T1FJ42_HELRO</name>
<reference evidence="2" key="3">
    <citation type="submission" date="2015-06" db="UniProtKB">
        <authorList>
            <consortium name="EnsemblMetazoa"/>
        </authorList>
    </citation>
    <scope>IDENTIFICATION</scope>
</reference>
<reference evidence="1 3" key="2">
    <citation type="journal article" date="2013" name="Nature">
        <title>Insights into bilaterian evolution from three spiralian genomes.</title>
        <authorList>
            <person name="Simakov O."/>
            <person name="Marletaz F."/>
            <person name="Cho S.J."/>
            <person name="Edsinger-Gonzales E."/>
            <person name="Havlak P."/>
            <person name="Hellsten U."/>
            <person name="Kuo D.H."/>
            <person name="Larsson T."/>
            <person name="Lv J."/>
            <person name="Arendt D."/>
            <person name="Savage R."/>
            <person name="Osoegawa K."/>
            <person name="de Jong P."/>
            <person name="Grimwood J."/>
            <person name="Chapman J.A."/>
            <person name="Shapiro H."/>
            <person name="Aerts A."/>
            <person name="Otillar R.P."/>
            <person name="Terry A.Y."/>
            <person name="Boore J.L."/>
            <person name="Grigoriev I.V."/>
            <person name="Lindberg D.R."/>
            <person name="Seaver E.C."/>
            <person name="Weisblat D.A."/>
            <person name="Putnam N.H."/>
            <person name="Rokhsar D.S."/>
        </authorList>
    </citation>
    <scope>NUCLEOTIDE SEQUENCE</scope>
</reference>
<organism evidence="2 3">
    <name type="scientific">Helobdella robusta</name>
    <name type="common">Californian leech</name>
    <dbReference type="NCBI Taxonomy" id="6412"/>
    <lineage>
        <taxon>Eukaryota</taxon>
        <taxon>Metazoa</taxon>
        <taxon>Spiralia</taxon>
        <taxon>Lophotrochozoa</taxon>
        <taxon>Annelida</taxon>
        <taxon>Clitellata</taxon>
        <taxon>Hirudinea</taxon>
        <taxon>Rhynchobdellida</taxon>
        <taxon>Glossiphoniidae</taxon>
        <taxon>Helobdella</taxon>
    </lineage>
</organism>
<dbReference type="CTD" id="20208841"/>
<protein>
    <submittedName>
        <fullName evidence="1 2">Uncharacterized protein</fullName>
    </submittedName>
</protein>
<evidence type="ECO:0000313" key="2">
    <source>
        <dbReference type="EnsemblMetazoa" id="HelroP183060"/>
    </source>
</evidence>
<dbReference type="KEGG" id="hro:HELRODRAFT_183060"/>
<dbReference type="AlphaFoldDB" id="T1FJ42"/>
<reference evidence="3" key="1">
    <citation type="submission" date="2012-12" db="EMBL/GenBank/DDBJ databases">
        <authorList>
            <person name="Hellsten U."/>
            <person name="Grimwood J."/>
            <person name="Chapman J.A."/>
            <person name="Shapiro H."/>
            <person name="Aerts A."/>
            <person name="Otillar R.P."/>
            <person name="Terry A.Y."/>
            <person name="Boore J.L."/>
            <person name="Simakov O."/>
            <person name="Marletaz F."/>
            <person name="Cho S.-J."/>
            <person name="Edsinger-Gonzales E."/>
            <person name="Havlak P."/>
            <person name="Kuo D.-H."/>
            <person name="Larsson T."/>
            <person name="Lv J."/>
            <person name="Arendt D."/>
            <person name="Savage R."/>
            <person name="Osoegawa K."/>
            <person name="de Jong P."/>
            <person name="Lindberg D.R."/>
            <person name="Seaver E.C."/>
            <person name="Weisblat D.A."/>
            <person name="Putnam N.H."/>
            <person name="Grigoriev I.V."/>
            <person name="Rokhsar D.S."/>
        </authorList>
    </citation>
    <scope>NUCLEOTIDE SEQUENCE</scope>
</reference>
<keyword evidence="3" id="KW-1185">Reference proteome</keyword>
<dbReference type="GeneID" id="20208841"/>
<gene>
    <name evidence="2" type="primary">20208841</name>
    <name evidence="1" type="ORF">HELRODRAFT_183060</name>
</gene>
<evidence type="ECO:0000313" key="3">
    <source>
        <dbReference type="Proteomes" id="UP000015101"/>
    </source>
</evidence>
<proteinExistence type="predicted"/>
<dbReference type="RefSeq" id="XP_009032020.1">
    <property type="nucleotide sequence ID" value="XM_009033772.1"/>
</dbReference>
<sequence length="121" mass="14571">MAVNAHTRGRRNTRQESKYGRTRVLVIIDKDLLGLHAMMECLSNMIFTRKHFMTMDFFQSNFLSSCYEIIPKLLYMPQNLQKNFMMRRYNMEEEHGFKFLRSIKMFRIFSETTIVSKPDQL</sequence>
<dbReference type="HOGENOM" id="CLU_2040628_0_0_1"/>
<accession>T1FJ42</accession>
<dbReference type="Proteomes" id="UP000015101">
    <property type="component" value="Unassembled WGS sequence"/>
</dbReference>
<evidence type="ECO:0000313" key="1">
    <source>
        <dbReference type="EMBL" id="ESN89855.1"/>
    </source>
</evidence>
<dbReference type="EMBL" id="KB097795">
    <property type="protein sequence ID" value="ESN89855.1"/>
    <property type="molecule type" value="Genomic_DNA"/>
</dbReference>
<dbReference type="InParanoid" id="T1FJ42"/>